<dbReference type="InterPro" id="IPR002197">
    <property type="entry name" value="HTH_Fis"/>
</dbReference>
<dbReference type="PROSITE" id="PS50096">
    <property type="entry name" value="IQ"/>
    <property type="match status" value="1"/>
</dbReference>
<dbReference type="Proteomes" id="UP000319908">
    <property type="component" value="Unassembled WGS sequence"/>
</dbReference>
<feature type="domain" description="Sigma-54 factor interaction" evidence="3">
    <location>
        <begin position="130"/>
        <end position="328"/>
    </location>
</feature>
<proteinExistence type="predicted"/>
<name>A0A5C6BEW8_9BACT</name>
<dbReference type="InterPro" id="IPR027417">
    <property type="entry name" value="P-loop_NTPase"/>
</dbReference>
<evidence type="ECO:0000256" key="1">
    <source>
        <dbReference type="ARBA" id="ARBA00022741"/>
    </source>
</evidence>
<keyword evidence="1" id="KW-0547">Nucleotide-binding</keyword>
<dbReference type="Gene3D" id="1.10.10.60">
    <property type="entry name" value="Homeodomain-like"/>
    <property type="match status" value="1"/>
</dbReference>
<dbReference type="EMBL" id="SJPU01000003">
    <property type="protein sequence ID" value="TWU10725.1"/>
    <property type="molecule type" value="Genomic_DNA"/>
</dbReference>
<organism evidence="4 5">
    <name type="scientific">Allorhodopirellula heiligendammensis</name>
    <dbReference type="NCBI Taxonomy" id="2714739"/>
    <lineage>
        <taxon>Bacteria</taxon>
        <taxon>Pseudomonadati</taxon>
        <taxon>Planctomycetota</taxon>
        <taxon>Planctomycetia</taxon>
        <taxon>Pirellulales</taxon>
        <taxon>Pirellulaceae</taxon>
        <taxon>Allorhodopirellula</taxon>
    </lineage>
</organism>
<sequence>MRSWLRVGEDLPDAIASLLTIDRAMFTIGGRFRGHLTRRLHRPRASDGGPDSEHRTAMAHFVVLGSCPATPAPDAERSHLILGCLGDFIADTEIPWEDWFGDRGVREAAKLDEELARFRDHHQRRAQLILAGTSSPARRLRARVELACRIRCHVGLVGPAGCGAAEIAALIHHTSAPGEPWVCLDASLMDAELLEVYAAPVIAELREHGDTTGTLCLDRLDEMPVDAQRRLSEWMETWPQRLRVIGTLHEDSPAESAPVPLGDVLVDAMAVFSIVFPKLSSRHDDLELIAAGMVRSARFSRDAMELIQSYPWPGEWDEFAAALQFAGEMVSGDRIAREHLPLAIRSFRPRSPGDGQVSMHESEITIAPLPRSARDFQIDSLDEALRQFESELIAQAMTAAGGNKAEAARRLGISRSRLLRKLAEELPS</sequence>
<dbReference type="PROSITE" id="PS50045">
    <property type="entry name" value="SIGMA54_INTERACT_4"/>
    <property type="match status" value="1"/>
</dbReference>
<dbReference type="SUPFAM" id="SSF46689">
    <property type="entry name" value="Homeodomain-like"/>
    <property type="match status" value="1"/>
</dbReference>
<dbReference type="GO" id="GO:0043565">
    <property type="term" value="F:sequence-specific DNA binding"/>
    <property type="evidence" value="ECO:0007669"/>
    <property type="project" value="InterPro"/>
</dbReference>
<evidence type="ECO:0000259" key="3">
    <source>
        <dbReference type="PROSITE" id="PS50045"/>
    </source>
</evidence>
<dbReference type="Pfam" id="PF14532">
    <property type="entry name" value="Sigma54_activ_2"/>
    <property type="match status" value="1"/>
</dbReference>
<gene>
    <name evidence="4" type="primary">zraR_9</name>
    <name evidence="4" type="ORF">Poly21_46310</name>
</gene>
<keyword evidence="5" id="KW-1185">Reference proteome</keyword>
<dbReference type="RefSeq" id="WP_302120070.1">
    <property type="nucleotide sequence ID" value="NZ_SJPU01000003.1"/>
</dbReference>
<dbReference type="GO" id="GO:0006355">
    <property type="term" value="P:regulation of DNA-templated transcription"/>
    <property type="evidence" value="ECO:0007669"/>
    <property type="project" value="InterPro"/>
</dbReference>
<dbReference type="PRINTS" id="PR01590">
    <property type="entry name" value="HTHFIS"/>
</dbReference>
<dbReference type="PANTHER" id="PTHR32071:SF57">
    <property type="entry name" value="C4-DICARBOXYLATE TRANSPORT TRANSCRIPTIONAL REGULATORY PROTEIN DCTD"/>
    <property type="match status" value="1"/>
</dbReference>
<dbReference type="Gene3D" id="3.40.50.300">
    <property type="entry name" value="P-loop containing nucleotide triphosphate hydrolases"/>
    <property type="match status" value="1"/>
</dbReference>
<keyword evidence="2" id="KW-0067">ATP-binding</keyword>
<evidence type="ECO:0000256" key="2">
    <source>
        <dbReference type="ARBA" id="ARBA00022840"/>
    </source>
</evidence>
<comment type="caution">
    <text evidence="4">The sequence shown here is derived from an EMBL/GenBank/DDBJ whole genome shotgun (WGS) entry which is preliminary data.</text>
</comment>
<dbReference type="Pfam" id="PF02954">
    <property type="entry name" value="HTH_8"/>
    <property type="match status" value="1"/>
</dbReference>
<dbReference type="SUPFAM" id="SSF52540">
    <property type="entry name" value="P-loop containing nucleoside triphosphate hydrolases"/>
    <property type="match status" value="1"/>
</dbReference>
<dbReference type="InterPro" id="IPR002078">
    <property type="entry name" value="Sigma_54_int"/>
</dbReference>
<evidence type="ECO:0000313" key="4">
    <source>
        <dbReference type="EMBL" id="TWU10725.1"/>
    </source>
</evidence>
<accession>A0A5C6BEW8</accession>
<dbReference type="AlphaFoldDB" id="A0A5C6BEW8"/>
<protein>
    <submittedName>
        <fullName evidence="4">Transcriptional regulatory protein ZraR</fullName>
    </submittedName>
</protein>
<dbReference type="PANTHER" id="PTHR32071">
    <property type="entry name" value="TRANSCRIPTIONAL REGULATORY PROTEIN"/>
    <property type="match status" value="1"/>
</dbReference>
<reference evidence="4 5" key="1">
    <citation type="journal article" date="2020" name="Antonie Van Leeuwenhoek">
        <title>Rhodopirellula heiligendammensis sp. nov., Rhodopirellula pilleata sp. nov., and Rhodopirellula solitaria sp. nov. isolated from natural or artificial marine surfaces in Northern Germany and California, USA, and emended description of the genus Rhodopirellula.</title>
        <authorList>
            <person name="Kallscheuer N."/>
            <person name="Wiegand S."/>
            <person name="Jogler M."/>
            <person name="Boedeker C."/>
            <person name="Peeters S.H."/>
            <person name="Rast P."/>
            <person name="Heuer A."/>
            <person name="Jetten M.S.M."/>
            <person name="Rohde M."/>
            <person name="Jogler C."/>
        </authorList>
    </citation>
    <scope>NUCLEOTIDE SEQUENCE [LARGE SCALE GENOMIC DNA]</scope>
    <source>
        <strain evidence="4 5">Poly21</strain>
    </source>
</reference>
<evidence type="ECO:0000313" key="5">
    <source>
        <dbReference type="Proteomes" id="UP000319908"/>
    </source>
</evidence>
<dbReference type="GO" id="GO:0005524">
    <property type="term" value="F:ATP binding"/>
    <property type="evidence" value="ECO:0007669"/>
    <property type="project" value="UniProtKB-KW"/>
</dbReference>
<dbReference type="Gene3D" id="1.10.8.60">
    <property type="match status" value="1"/>
</dbReference>
<dbReference type="InterPro" id="IPR009057">
    <property type="entry name" value="Homeodomain-like_sf"/>
</dbReference>